<dbReference type="AlphaFoldDB" id="A0A9E8Z9W7"/>
<evidence type="ECO:0000313" key="3">
    <source>
        <dbReference type="Proteomes" id="UP001163152"/>
    </source>
</evidence>
<feature type="region of interest" description="Disordered" evidence="1">
    <location>
        <begin position="1"/>
        <end position="48"/>
    </location>
</feature>
<feature type="compositionally biased region" description="Basic and acidic residues" evidence="1">
    <location>
        <begin position="1"/>
        <end position="15"/>
    </location>
</feature>
<evidence type="ECO:0000256" key="1">
    <source>
        <dbReference type="SAM" id="MobiDB-lite"/>
    </source>
</evidence>
<proteinExistence type="predicted"/>
<evidence type="ECO:0000313" key="2">
    <source>
        <dbReference type="EMBL" id="WAL58942.1"/>
    </source>
</evidence>
<dbReference type="KEGG" id="tsin:OXH18_17420"/>
<name>A0A9E8Z9W7_9CYAN</name>
<gene>
    <name evidence="2" type="ORF">OXH18_17420</name>
</gene>
<dbReference type="RefSeq" id="WP_268608406.1">
    <property type="nucleotide sequence ID" value="NZ_CP113797.1"/>
</dbReference>
<keyword evidence="3" id="KW-1185">Reference proteome</keyword>
<accession>A0A9E8Z9W7</accession>
<feature type="compositionally biased region" description="Polar residues" evidence="1">
    <location>
        <begin position="16"/>
        <end position="33"/>
    </location>
</feature>
<dbReference type="Proteomes" id="UP001163152">
    <property type="component" value="Chromosome"/>
</dbReference>
<protein>
    <submittedName>
        <fullName evidence="2">Uncharacterized protein</fullName>
    </submittedName>
</protein>
<reference evidence="2" key="1">
    <citation type="submission" date="2022-12" db="EMBL/GenBank/DDBJ databases">
        <title>Polyphasic identification of a Novel Hot-Spring Cyanobacterium Ocullathermofonsia sinensis gen nov. sp. nov. and Genomic Insights on its Adaptations to the Thermal Habitat.</title>
        <authorList>
            <person name="Daroch M."/>
            <person name="Tang J."/>
            <person name="Jiang Y."/>
        </authorList>
    </citation>
    <scope>NUCLEOTIDE SEQUENCE</scope>
    <source>
        <strain evidence="2">PKUAC-SCTA174</strain>
    </source>
</reference>
<sequence>MANITLDRRSVDRPDLSQSDMNKQGRRSYSASNPPIAPAPFKFRKAQI</sequence>
<dbReference type="EMBL" id="CP113797">
    <property type="protein sequence ID" value="WAL58942.1"/>
    <property type="molecule type" value="Genomic_DNA"/>
</dbReference>
<organism evidence="2 3">
    <name type="scientific">Thermocoleostomius sinensis A174</name>
    <dbReference type="NCBI Taxonomy" id="2016057"/>
    <lineage>
        <taxon>Bacteria</taxon>
        <taxon>Bacillati</taxon>
        <taxon>Cyanobacteriota</taxon>
        <taxon>Cyanophyceae</taxon>
        <taxon>Oculatellales</taxon>
        <taxon>Oculatellaceae</taxon>
        <taxon>Thermocoleostomius</taxon>
    </lineage>
</organism>